<organism evidence="1">
    <name type="scientific">bioreactor metagenome</name>
    <dbReference type="NCBI Taxonomy" id="1076179"/>
    <lineage>
        <taxon>unclassified sequences</taxon>
        <taxon>metagenomes</taxon>
        <taxon>ecological metagenomes</taxon>
    </lineage>
</organism>
<name>A0A645FHH1_9ZZZZ</name>
<dbReference type="EMBL" id="VSSQ01060377">
    <property type="protein sequence ID" value="MPN13821.1"/>
    <property type="molecule type" value="Genomic_DNA"/>
</dbReference>
<evidence type="ECO:0000313" key="1">
    <source>
        <dbReference type="EMBL" id="MPN13821.1"/>
    </source>
</evidence>
<gene>
    <name evidence="1" type="ORF">SDC9_161147</name>
</gene>
<proteinExistence type="predicted"/>
<sequence>MLFTKGELQEYERMMREKPGFDRRPDEARKERDCPYCLYYDHSAKKCGFEACIVFQN</sequence>
<protein>
    <submittedName>
        <fullName evidence="1">Uncharacterized protein</fullName>
    </submittedName>
</protein>
<accession>A0A645FHH1</accession>
<comment type="caution">
    <text evidence="1">The sequence shown here is derived from an EMBL/GenBank/DDBJ whole genome shotgun (WGS) entry which is preliminary data.</text>
</comment>
<reference evidence="1" key="1">
    <citation type="submission" date="2019-08" db="EMBL/GenBank/DDBJ databases">
        <authorList>
            <person name="Kucharzyk K."/>
            <person name="Murdoch R.W."/>
            <person name="Higgins S."/>
            <person name="Loffler F."/>
        </authorList>
    </citation>
    <scope>NUCLEOTIDE SEQUENCE</scope>
</reference>
<dbReference type="AlphaFoldDB" id="A0A645FHH1"/>